<dbReference type="PANTHER" id="PTHR43798:SF27">
    <property type="entry name" value="HYDROLASE ALPHA_BETA HYDROLASE FOLD FAMILY"/>
    <property type="match status" value="1"/>
</dbReference>
<protein>
    <recommendedName>
        <fullName evidence="1">AB hydrolase-1 domain-containing protein</fullName>
    </recommendedName>
</protein>
<reference evidence="2 3" key="1">
    <citation type="journal article" date="2020" name="Microorganisms">
        <title>Osmotic Adaptation and Compatible Solute Biosynthesis of Phototrophic Bacteria as Revealed from Genome Analyses.</title>
        <authorList>
            <person name="Imhoff J.F."/>
            <person name="Rahn T."/>
            <person name="Kunzel S."/>
            <person name="Keller A."/>
            <person name="Neulinger S.C."/>
        </authorList>
    </citation>
    <scope>NUCLEOTIDE SEQUENCE [LARGE SCALE GENOMIC DNA]</scope>
    <source>
        <strain evidence="2 3">DSM 15382</strain>
    </source>
</reference>
<dbReference type="Pfam" id="PF00561">
    <property type="entry name" value="Abhydrolase_1"/>
    <property type="match status" value="1"/>
</dbReference>
<dbReference type="PANTHER" id="PTHR43798">
    <property type="entry name" value="MONOACYLGLYCEROL LIPASE"/>
    <property type="match status" value="1"/>
</dbReference>
<evidence type="ECO:0000313" key="2">
    <source>
        <dbReference type="EMBL" id="MBK1657690.1"/>
    </source>
</evidence>
<dbReference type="InterPro" id="IPR000073">
    <property type="entry name" value="AB_hydrolase_1"/>
</dbReference>
<dbReference type="EMBL" id="NRSG01000025">
    <property type="protein sequence ID" value="MBK1657690.1"/>
    <property type="molecule type" value="Genomic_DNA"/>
</dbReference>
<evidence type="ECO:0000259" key="1">
    <source>
        <dbReference type="Pfam" id="PF00561"/>
    </source>
</evidence>
<sequence>MSAGLAGVGAAALPAAPIRLAQAQTPPAAPALPYRRHAVRAPDGVTIAAYEYGNPQGQAILLVHGYQQAAMSWDRQTRDPDLAREFRLVAIDLRGHGMSGKPEGDQHYKPGQVWADDVKSVIDQLSLSKPVLVGWSYGGRVMGDYLNAHGHAALGAMNWVGATASVADPKRFGRAGRFNTPATGLSDDPATAIRGTVAFLRECFELQPTASDFETMLAFNMMVPRHVRMALQGRPLDIEARLKALDIPVLVTHGALDKAVDVSMGRYTAGVVPGATLSVYDGIGHAPFWEDAPRFNRELAALARSVRRA</sequence>
<proteinExistence type="predicted"/>
<comment type="caution">
    <text evidence="2">The sequence shown here is derived from an EMBL/GenBank/DDBJ whole genome shotgun (WGS) entry which is preliminary data.</text>
</comment>
<dbReference type="Gene3D" id="3.40.50.1820">
    <property type="entry name" value="alpha/beta hydrolase"/>
    <property type="match status" value="1"/>
</dbReference>
<gene>
    <name evidence="2" type="ORF">CKO45_05535</name>
</gene>
<organism evidence="2 3">
    <name type="scientific">Paracraurococcus ruber</name>
    <dbReference type="NCBI Taxonomy" id="77675"/>
    <lineage>
        <taxon>Bacteria</taxon>
        <taxon>Pseudomonadati</taxon>
        <taxon>Pseudomonadota</taxon>
        <taxon>Alphaproteobacteria</taxon>
        <taxon>Acetobacterales</taxon>
        <taxon>Roseomonadaceae</taxon>
        <taxon>Paracraurococcus</taxon>
    </lineage>
</organism>
<evidence type="ECO:0000313" key="3">
    <source>
        <dbReference type="Proteomes" id="UP000697995"/>
    </source>
</evidence>
<dbReference type="SUPFAM" id="SSF53474">
    <property type="entry name" value="alpha/beta-Hydrolases"/>
    <property type="match status" value="1"/>
</dbReference>
<name>A0ABS1CT80_9PROT</name>
<dbReference type="InterPro" id="IPR029058">
    <property type="entry name" value="AB_hydrolase_fold"/>
</dbReference>
<keyword evidence="3" id="KW-1185">Reference proteome</keyword>
<dbReference type="PRINTS" id="PR00111">
    <property type="entry name" value="ABHYDROLASE"/>
</dbReference>
<accession>A0ABS1CT80</accession>
<dbReference type="Proteomes" id="UP000697995">
    <property type="component" value="Unassembled WGS sequence"/>
</dbReference>
<dbReference type="RefSeq" id="WP_133219603.1">
    <property type="nucleotide sequence ID" value="NZ_NRSG01000025.1"/>
</dbReference>
<dbReference type="InterPro" id="IPR050266">
    <property type="entry name" value="AB_hydrolase_sf"/>
</dbReference>
<feature type="domain" description="AB hydrolase-1" evidence="1">
    <location>
        <begin position="59"/>
        <end position="291"/>
    </location>
</feature>